<evidence type="ECO:0000256" key="4">
    <source>
        <dbReference type="ARBA" id="ARBA00022989"/>
    </source>
</evidence>
<feature type="transmembrane region" description="Helical" evidence="6">
    <location>
        <begin position="63"/>
        <end position="81"/>
    </location>
</feature>
<dbReference type="InterPro" id="IPR012506">
    <property type="entry name" value="TMEM86B-like"/>
</dbReference>
<dbReference type="OrthoDB" id="2133758at2759"/>
<dbReference type="Pfam" id="PF07947">
    <property type="entry name" value="YhhN"/>
    <property type="match status" value="1"/>
</dbReference>
<dbReference type="Proteomes" id="UP000076078">
    <property type="component" value="Unassembled WGS sequence"/>
</dbReference>
<evidence type="ECO:0000256" key="5">
    <source>
        <dbReference type="ARBA" id="ARBA00023136"/>
    </source>
</evidence>
<feature type="transmembrane region" description="Helical" evidence="6">
    <location>
        <begin position="151"/>
        <end position="174"/>
    </location>
</feature>
<dbReference type="PANTHER" id="PTHR31885">
    <property type="entry name" value="GH04784P"/>
    <property type="match status" value="1"/>
</dbReference>
<protein>
    <submittedName>
        <fullName evidence="7">Transmembrane protein</fullName>
    </submittedName>
</protein>
<dbReference type="AlphaFoldDB" id="A0A151Z9W0"/>
<dbReference type="GO" id="GO:0016787">
    <property type="term" value="F:hydrolase activity"/>
    <property type="evidence" value="ECO:0007669"/>
    <property type="project" value="TreeGrafter"/>
</dbReference>
<dbReference type="EMBL" id="LODT01000037">
    <property type="protein sequence ID" value="KYQ90726.1"/>
    <property type="molecule type" value="Genomic_DNA"/>
</dbReference>
<evidence type="ECO:0000256" key="3">
    <source>
        <dbReference type="ARBA" id="ARBA00022692"/>
    </source>
</evidence>
<evidence type="ECO:0000256" key="1">
    <source>
        <dbReference type="ARBA" id="ARBA00004141"/>
    </source>
</evidence>
<reference evidence="7 8" key="1">
    <citation type="submission" date="2015-12" db="EMBL/GenBank/DDBJ databases">
        <title>Dictyostelia acquired genes for synthesis and detection of signals that induce cell-type specialization by lateral gene transfer from prokaryotes.</title>
        <authorList>
            <person name="Gloeckner G."/>
            <person name="Schaap P."/>
        </authorList>
    </citation>
    <scope>NUCLEOTIDE SEQUENCE [LARGE SCALE GENOMIC DNA]</scope>
    <source>
        <strain evidence="7 8">TK</strain>
    </source>
</reference>
<keyword evidence="8" id="KW-1185">Reference proteome</keyword>
<name>A0A151Z9W0_TIELA</name>
<feature type="transmembrane region" description="Helical" evidence="6">
    <location>
        <begin position="86"/>
        <end position="107"/>
    </location>
</feature>
<dbReference type="PANTHER" id="PTHR31885:SF6">
    <property type="entry name" value="GH04784P"/>
    <property type="match status" value="1"/>
</dbReference>
<evidence type="ECO:0000313" key="8">
    <source>
        <dbReference type="Proteomes" id="UP000076078"/>
    </source>
</evidence>
<proteinExistence type="inferred from homology"/>
<evidence type="ECO:0000256" key="6">
    <source>
        <dbReference type="SAM" id="Phobius"/>
    </source>
</evidence>
<comment type="similarity">
    <text evidence="2">Belongs to the TMEM86 family.</text>
</comment>
<keyword evidence="5 6" id="KW-0472">Membrane</keyword>
<feature type="transmembrane region" description="Helical" evidence="6">
    <location>
        <begin position="194"/>
        <end position="217"/>
    </location>
</feature>
<comment type="caution">
    <text evidence="7">The sequence shown here is derived from an EMBL/GenBank/DDBJ whole genome shotgun (WGS) entry which is preliminary data.</text>
</comment>
<dbReference type="InParanoid" id="A0A151Z9W0"/>
<organism evidence="7 8">
    <name type="scientific">Tieghemostelium lacteum</name>
    <name type="common">Slime mold</name>
    <name type="synonym">Dictyostelium lacteum</name>
    <dbReference type="NCBI Taxonomy" id="361077"/>
    <lineage>
        <taxon>Eukaryota</taxon>
        <taxon>Amoebozoa</taxon>
        <taxon>Evosea</taxon>
        <taxon>Eumycetozoa</taxon>
        <taxon>Dictyostelia</taxon>
        <taxon>Dictyosteliales</taxon>
        <taxon>Raperosteliaceae</taxon>
        <taxon>Tieghemostelium</taxon>
    </lineage>
</organism>
<feature type="transmembrane region" description="Helical" evidence="6">
    <location>
        <begin position="23"/>
        <end position="43"/>
    </location>
</feature>
<dbReference type="OMA" id="WLGQFCI"/>
<dbReference type="GO" id="GO:0016020">
    <property type="term" value="C:membrane"/>
    <property type="evidence" value="ECO:0007669"/>
    <property type="project" value="UniProtKB-SubCell"/>
</dbReference>
<feature type="transmembrane region" description="Helical" evidence="6">
    <location>
        <begin position="238"/>
        <end position="262"/>
    </location>
</feature>
<gene>
    <name evidence="7" type="ORF">DLAC_09363</name>
</gene>
<evidence type="ECO:0000256" key="2">
    <source>
        <dbReference type="ARBA" id="ARBA00007375"/>
    </source>
</evidence>
<dbReference type="FunCoup" id="A0A151Z9W0">
    <property type="interactions" value="6"/>
</dbReference>
<comment type="subcellular location">
    <subcellularLocation>
        <location evidence="1">Membrane</location>
        <topology evidence="1">Multi-pass membrane protein</topology>
    </subcellularLocation>
</comment>
<feature type="transmembrane region" description="Helical" evidence="6">
    <location>
        <begin position="119"/>
        <end position="144"/>
    </location>
</feature>
<keyword evidence="3 6" id="KW-0812">Transmembrane</keyword>
<accession>A0A151Z9W0</accession>
<sequence length="264" mass="29358">MTAVTAAAYLLARRRDNKLLHCIKPFPVVILGYVVLLWCSVHSHSHYLTSIFQLLIPHKPTDYAIYISVGLFLSALGDFFLIFKRFLVIGVLFFLAAHLSFILAFTADHSNLSNFFTPATVLCLVSFNLFFVYLFIAKVIPIFITNTPKSIIVALIFYTCVIVTMCTTATIKSLSTIFLSDKGLFNWPQFSATLVFYASCGAIGAVLFFISDIMILVRATNDIKGGKSQISTFRKFMGNGDIGMITYWLGQFCIALSVTSVLSN</sequence>
<evidence type="ECO:0000313" key="7">
    <source>
        <dbReference type="EMBL" id="KYQ90726.1"/>
    </source>
</evidence>
<keyword evidence="4 6" id="KW-1133">Transmembrane helix</keyword>